<reference evidence="2 3" key="1">
    <citation type="submission" date="2024-05" db="EMBL/GenBank/DDBJ databases">
        <title>Genome sequencing and assembly of Indian major carp, Cirrhinus mrigala (Hamilton, 1822).</title>
        <authorList>
            <person name="Mohindra V."/>
            <person name="Chowdhury L.M."/>
            <person name="Lal K."/>
            <person name="Jena J.K."/>
        </authorList>
    </citation>
    <scope>NUCLEOTIDE SEQUENCE [LARGE SCALE GENOMIC DNA]</scope>
    <source>
        <strain evidence="2">CM1030</strain>
        <tissue evidence="2">Blood</tissue>
    </source>
</reference>
<proteinExistence type="predicted"/>
<evidence type="ECO:0000313" key="3">
    <source>
        <dbReference type="Proteomes" id="UP001529510"/>
    </source>
</evidence>
<evidence type="ECO:0000313" key="2">
    <source>
        <dbReference type="EMBL" id="KAL0178446.1"/>
    </source>
</evidence>
<sequence length="80" mass="9123">ITRNHYQNALTATRIDSSPQTPDADSQAPGERMTIPETRSNSIALPLTEPRPCLTRFHQHSHLYRQPDSTTTLNERNRIV</sequence>
<protein>
    <submittedName>
        <fullName evidence="2">Uncharacterized protein</fullName>
    </submittedName>
</protein>
<feature type="non-terminal residue" evidence="2">
    <location>
        <position position="1"/>
    </location>
</feature>
<feature type="compositionally biased region" description="Polar residues" evidence="1">
    <location>
        <begin position="1"/>
        <end position="24"/>
    </location>
</feature>
<dbReference type="Proteomes" id="UP001529510">
    <property type="component" value="Unassembled WGS sequence"/>
</dbReference>
<dbReference type="AlphaFoldDB" id="A0ABD0PYD8"/>
<name>A0ABD0PYD8_CIRMR</name>
<dbReference type="EMBL" id="JAMKFB020000013">
    <property type="protein sequence ID" value="KAL0178446.1"/>
    <property type="molecule type" value="Genomic_DNA"/>
</dbReference>
<comment type="caution">
    <text evidence="2">The sequence shown here is derived from an EMBL/GenBank/DDBJ whole genome shotgun (WGS) entry which is preliminary data.</text>
</comment>
<feature type="region of interest" description="Disordered" evidence="1">
    <location>
        <begin position="61"/>
        <end position="80"/>
    </location>
</feature>
<evidence type="ECO:0000256" key="1">
    <source>
        <dbReference type="SAM" id="MobiDB-lite"/>
    </source>
</evidence>
<gene>
    <name evidence="2" type="ORF">M9458_027340</name>
</gene>
<organism evidence="2 3">
    <name type="scientific">Cirrhinus mrigala</name>
    <name type="common">Mrigala</name>
    <dbReference type="NCBI Taxonomy" id="683832"/>
    <lineage>
        <taxon>Eukaryota</taxon>
        <taxon>Metazoa</taxon>
        <taxon>Chordata</taxon>
        <taxon>Craniata</taxon>
        <taxon>Vertebrata</taxon>
        <taxon>Euteleostomi</taxon>
        <taxon>Actinopterygii</taxon>
        <taxon>Neopterygii</taxon>
        <taxon>Teleostei</taxon>
        <taxon>Ostariophysi</taxon>
        <taxon>Cypriniformes</taxon>
        <taxon>Cyprinidae</taxon>
        <taxon>Labeoninae</taxon>
        <taxon>Labeonini</taxon>
        <taxon>Cirrhinus</taxon>
    </lineage>
</organism>
<keyword evidence="3" id="KW-1185">Reference proteome</keyword>
<accession>A0ABD0PYD8</accession>
<feature type="non-terminal residue" evidence="2">
    <location>
        <position position="80"/>
    </location>
</feature>
<feature type="region of interest" description="Disordered" evidence="1">
    <location>
        <begin position="1"/>
        <end position="43"/>
    </location>
</feature>